<proteinExistence type="predicted"/>
<dbReference type="AlphaFoldDB" id="A0A9P6K2B1"/>
<organism evidence="1 2">
    <name type="scientific">Mortierella hygrophila</name>
    <dbReference type="NCBI Taxonomy" id="979708"/>
    <lineage>
        <taxon>Eukaryota</taxon>
        <taxon>Fungi</taxon>
        <taxon>Fungi incertae sedis</taxon>
        <taxon>Mucoromycota</taxon>
        <taxon>Mortierellomycotina</taxon>
        <taxon>Mortierellomycetes</taxon>
        <taxon>Mortierellales</taxon>
        <taxon>Mortierellaceae</taxon>
        <taxon>Mortierella</taxon>
    </lineage>
</organism>
<name>A0A9P6K2B1_9FUNG</name>
<accession>A0A9P6K2B1</accession>
<gene>
    <name evidence="1" type="ORF">EC957_001430</name>
</gene>
<dbReference type="EMBL" id="JAAAXW010000126">
    <property type="protein sequence ID" value="KAF9542914.1"/>
    <property type="molecule type" value="Genomic_DNA"/>
</dbReference>
<protein>
    <submittedName>
        <fullName evidence="1">Uncharacterized protein</fullName>
    </submittedName>
</protein>
<reference evidence="1" key="1">
    <citation type="journal article" date="2020" name="Fungal Divers.">
        <title>Resolving the Mortierellaceae phylogeny through synthesis of multi-gene phylogenetics and phylogenomics.</title>
        <authorList>
            <person name="Vandepol N."/>
            <person name="Liber J."/>
            <person name="Desiro A."/>
            <person name="Na H."/>
            <person name="Kennedy M."/>
            <person name="Barry K."/>
            <person name="Grigoriev I.V."/>
            <person name="Miller A.N."/>
            <person name="O'Donnell K."/>
            <person name="Stajich J.E."/>
            <person name="Bonito G."/>
        </authorList>
    </citation>
    <scope>NUCLEOTIDE SEQUENCE</scope>
    <source>
        <strain evidence="1">NRRL 2591</strain>
    </source>
</reference>
<evidence type="ECO:0000313" key="1">
    <source>
        <dbReference type="EMBL" id="KAF9542914.1"/>
    </source>
</evidence>
<evidence type="ECO:0000313" key="2">
    <source>
        <dbReference type="Proteomes" id="UP000723463"/>
    </source>
</evidence>
<sequence length="243" mass="27389">MSALLTFNALQRKSITSRYCANHKLSYHVIDKWDIPEEGTFSTVGTSSGIDHCVYLKTSKDGSSPDRLAFDGNRNNFLDDRTLFRDLGSPLSLYRLGCTFPSAVHIEQMDKSAWWSALTHKTTGKYFGFADIKGGVALRIRSEEVYLNRFMLKNGESAWRAMDGLTKQKSDEIALEPYLDTLPQEMVDRLSAPETGDPALLEDLSKFVEDNRVFKEDMLELLSYLASDQCVHGYDNLVAGYEA</sequence>
<dbReference type="Proteomes" id="UP000723463">
    <property type="component" value="Unassembled WGS sequence"/>
</dbReference>
<comment type="caution">
    <text evidence="1">The sequence shown here is derived from an EMBL/GenBank/DDBJ whole genome shotgun (WGS) entry which is preliminary data.</text>
</comment>
<keyword evidence="2" id="KW-1185">Reference proteome</keyword>